<keyword evidence="1" id="KW-1133">Transmembrane helix</keyword>
<gene>
    <name evidence="2" type="ORF">IG617_04020</name>
</gene>
<dbReference type="EMBL" id="JACYXJ010000002">
    <property type="protein sequence ID" value="MBD8875450.1"/>
    <property type="molecule type" value="Genomic_DNA"/>
</dbReference>
<comment type="caution">
    <text evidence="2">The sequence shown here is derived from an EMBL/GenBank/DDBJ whole genome shotgun (WGS) entry which is preliminary data.</text>
</comment>
<evidence type="ECO:0000313" key="3">
    <source>
        <dbReference type="Proteomes" id="UP000615687"/>
    </source>
</evidence>
<protein>
    <submittedName>
        <fullName evidence="2">Uncharacterized protein</fullName>
    </submittedName>
</protein>
<dbReference type="RefSeq" id="WP_192107597.1">
    <property type="nucleotide sequence ID" value="NZ_JACYXJ010000002.1"/>
</dbReference>
<dbReference type="Proteomes" id="UP000615687">
    <property type="component" value="Unassembled WGS sequence"/>
</dbReference>
<keyword evidence="1" id="KW-0472">Membrane</keyword>
<proteinExistence type="predicted"/>
<reference evidence="2 3" key="1">
    <citation type="submission" date="2020-09" db="EMBL/GenBank/DDBJ databases">
        <title>The genome sequence of type strain Labrenzia polysiphoniae KACC 19711.</title>
        <authorList>
            <person name="Liu Y."/>
        </authorList>
    </citation>
    <scope>NUCLEOTIDE SEQUENCE [LARGE SCALE GENOMIC DNA]</scope>
    <source>
        <strain evidence="2 3">KACC 19711</strain>
    </source>
</reference>
<organism evidence="2 3">
    <name type="scientific">Roseibium polysiphoniae</name>
    <dbReference type="NCBI Taxonomy" id="2571221"/>
    <lineage>
        <taxon>Bacteria</taxon>
        <taxon>Pseudomonadati</taxon>
        <taxon>Pseudomonadota</taxon>
        <taxon>Alphaproteobacteria</taxon>
        <taxon>Hyphomicrobiales</taxon>
        <taxon>Stappiaceae</taxon>
        <taxon>Roseibium</taxon>
    </lineage>
</organism>
<accession>A0ABR9C8P8</accession>
<evidence type="ECO:0000313" key="2">
    <source>
        <dbReference type="EMBL" id="MBD8875450.1"/>
    </source>
</evidence>
<keyword evidence="1" id="KW-0812">Transmembrane</keyword>
<feature type="transmembrane region" description="Helical" evidence="1">
    <location>
        <begin position="12"/>
        <end position="34"/>
    </location>
</feature>
<name>A0ABR9C8P8_9HYPH</name>
<evidence type="ECO:0000256" key="1">
    <source>
        <dbReference type="SAM" id="Phobius"/>
    </source>
</evidence>
<keyword evidence="3" id="KW-1185">Reference proteome</keyword>
<sequence>MDGAITWAQVMTLLAIAVVLCGAWWFLFAAILSVRADLNDFRLKVAEDYASREHLKEVETRLVLAINKLSDKFENLTEKIVAAIHTDHN</sequence>